<dbReference type="GO" id="GO:0005829">
    <property type="term" value="C:cytosol"/>
    <property type="evidence" value="ECO:0007669"/>
    <property type="project" value="TreeGrafter"/>
</dbReference>
<evidence type="ECO:0000256" key="6">
    <source>
        <dbReference type="ARBA" id="ARBA00022927"/>
    </source>
</evidence>
<dbReference type="GO" id="GO:0005049">
    <property type="term" value="F:nuclear export signal receptor activity"/>
    <property type="evidence" value="ECO:0007669"/>
    <property type="project" value="TreeGrafter"/>
</dbReference>
<evidence type="ECO:0000313" key="9">
    <source>
        <dbReference type="EMBL" id="KAJ5073706.1"/>
    </source>
</evidence>
<dbReference type="SUPFAM" id="SSF48371">
    <property type="entry name" value="ARM repeat"/>
    <property type="match status" value="1"/>
</dbReference>
<dbReference type="EMBL" id="JAPDFW010000073">
    <property type="protein sequence ID" value="KAJ5073706.1"/>
    <property type="molecule type" value="Genomic_DNA"/>
</dbReference>
<sequence>MQEKNQIFNFLENIFKQTLIPNNQETQKQILIDLDSFQKKSNFVTDLFNFLQQNVSQSIKLASILWLKNILKQHFEQKIQVAQNEIDFIKENILLLVFNSQFRIQKQLVEIIRIISQNEFPINWSSLLSELVLNLNNDDLGKIKIICFILHSILKKYKYYSMNLEFEKEINEVIQSCNSLFQLFNLIVENYSIQPVDDLIQILRLILKIFYSIFFHGIPRNNFKNMEELISSFSKIIINSNFSTDENFIKFQVSLIKFLKIITIRNPTEMENYSSILIEIVFNILLNTDNEQKFDKVFIYGTNFFSILCRKFKIENLKILQEDYQQNLFEKIIVPNINFTENFPINTNEQLDFIRWEIEGCHEDSLTRKGAVIEFVQEYSSLNTSSLNLIISLIDFHFQKYQENPKENWEFKNISINLLLSLWKNLDIDSVENILKEFILPEFENDGFDNFNSVLVLDSLKFIFTFKKNFSFDIFKQVLLVLIKILQFPNYAIQTYTAYVIDKLLFYISRKFSKNFKGEIIEIYYKEMLNNLWNIFEKENELNEIIMKAILTVVLLSKEFIFNYANDLFIQICRVVEMLIKNSQNSQFNYYVFELLSVFNSIVFERKMVSTEFVEKEFQMIDFTFFNNNEQLAEYSIQIASQIMEFFGNENQDHFVKFSNFFSFILQSFHEQIVSKNYSLIPCMNRFISSFITQFSIPYQEIENVFNQLWIIICKCLEISKIQEFGFELLLLISKQFDLMQFNQFIGEIFEKLLNGLNQCKISKYNRLFTIFVLDFIGKYETQKAIELIEYSNKKFSEFFEEIIETNCSQIEDEIDKNECLIGLSRMISEIDPFGSMNLVWSRSFILCIKILDISEDIIFNYESIDENEDENEDEVVFSLLIHAQRIENQEDSNGAEYFVLGTKNLLQNYSDLNLRNILEKLFCEEEMNSIEKALEKI</sequence>
<keyword evidence="4" id="KW-0813">Transport</keyword>
<dbReference type="Pfam" id="PF03378">
    <property type="entry name" value="CAS_CSE1"/>
    <property type="match status" value="1"/>
</dbReference>
<dbReference type="InterPro" id="IPR013713">
    <property type="entry name" value="XPO2_central"/>
</dbReference>
<dbReference type="GO" id="GO:0005635">
    <property type="term" value="C:nuclear envelope"/>
    <property type="evidence" value="ECO:0007669"/>
    <property type="project" value="TreeGrafter"/>
</dbReference>
<dbReference type="GO" id="GO:0031267">
    <property type="term" value="F:small GTPase binding"/>
    <property type="evidence" value="ECO:0007669"/>
    <property type="project" value="InterPro"/>
</dbReference>
<evidence type="ECO:0000256" key="4">
    <source>
        <dbReference type="ARBA" id="ARBA00022448"/>
    </source>
</evidence>
<dbReference type="Gene3D" id="1.25.10.10">
    <property type="entry name" value="Leucine-rich Repeat Variant"/>
    <property type="match status" value="1"/>
</dbReference>
<evidence type="ECO:0000259" key="8">
    <source>
        <dbReference type="PROSITE" id="PS50166"/>
    </source>
</evidence>
<dbReference type="InterPro" id="IPR005043">
    <property type="entry name" value="XPO2_C"/>
</dbReference>
<name>A0A9Q0RB25_ANAIG</name>
<dbReference type="InterPro" id="IPR011989">
    <property type="entry name" value="ARM-like"/>
</dbReference>
<protein>
    <submittedName>
        <fullName evidence="9">Exportin-2</fullName>
    </submittedName>
</protein>
<reference evidence="9" key="1">
    <citation type="submission" date="2022-10" db="EMBL/GenBank/DDBJ databases">
        <title>Novel sulphate-reducing endosymbionts in the free-living metamonad Anaeramoeba.</title>
        <authorList>
            <person name="Jerlstrom-Hultqvist J."/>
            <person name="Cepicka I."/>
            <person name="Gallot-Lavallee L."/>
            <person name="Salas-Leiva D."/>
            <person name="Curtis B.A."/>
            <person name="Zahonova K."/>
            <person name="Pipaliya S."/>
            <person name="Dacks J."/>
            <person name="Roger A.J."/>
        </authorList>
    </citation>
    <scope>NUCLEOTIDE SEQUENCE</scope>
    <source>
        <strain evidence="9">BMAN</strain>
    </source>
</reference>
<evidence type="ECO:0000256" key="5">
    <source>
        <dbReference type="ARBA" id="ARBA00022490"/>
    </source>
</evidence>
<keyword evidence="7" id="KW-0539">Nucleus</keyword>
<keyword evidence="6" id="KW-0653">Protein transport</keyword>
<comment type="caution">
    <text evidence="9">The sequence shown here is derived from an EMBL/GenBank/DDBJ whole genome shotgun (WGS) entry which is preliminary data.</text>
</comment>
<dbReference type="Pfam" id="PF03810">
    <property type="entry name" value="IBN_N"/>
    <property type="match status" value="1"/>
</dbReference>
<dbReference type="InterPro" id="IPR016024">
    <property type="entry name" value="ARM-type_fold"/>
</dbReference>
<keyword evidence="5" id="KW-0963">Cytoplasm</keyword>
<evidence type="ECO:0000256" key="3">
    <source>
        <dbReference type="ARBA" id="ARBA00008669"/>
    </source>
</evidence>
<evidence type="ECO:0000256" key="2">
    <source>
        <dbReference type="ARBA" id="ARBA00004496"/>
    </source>
</evidence>
<gene>
    <name evidence="9" type="ORF">M0811_08543</name>
</gene>
<feature type="domain" description="Importin N-terminal" evidence="8">
    <location>
        <begin position="27"/>
        <end position="99"/>
    </location>
</feature>
<dbReference type="PANTHER" id="PTHR10997">
    <property type="entry name" value="IMPORTIN-7, 8, 11"/>
    <property type="match status" value="1"/>
</dbReference>
<evidence type="ECO:0000256" key="1">
    <source>
        <dbReference type="ARBA" id="ARBA00004123"/>
    </source>
</evidence>
<dbReference type="PROSITE" id="PS50166">
    <property type="entry name" value="IMPORTIN_B_NT"/>
    <property type="match status" value="1"/>
</dbReference>
<comment type="similarity">
    <text evidence="3">Belongs to the XPO2/CSE1 family.</text>
</comment>
<accession>A0A9Q0RB25</accession>
<dbReference type="GO" id="GO:0006611">
    <property type="term" value="P:protein export from nucleus"/>
    <property type="evidence" value="ECO:0007669"/>
    <property type="project" value="TreeGrafter"/>
</dbReference>
<organism evidence="9 10">
    <name type="scientific">Anaeramoeba ignava</name>
    <name type="common">Anaerobic marine amoeba</name>
    <dbReference type="NCBI Taxonomy" id="1746090"/>
    <lineage>
        <taxon>Eukaryota</taxon>
        <taxon>Metamonada</taxon>
        <taxon>Anaeramoebidae</taxon>
        <taxon>Anaeramoeba</taxon>
    </lineage>
</organism>
<proteinExistence type="inferred from homology"/>
<dbReference type="OrthoDB" id="760868at2759"/>
<keyword evidence="10" id="KW-1185">Reference proteome</keyword>
<dbReference type="InterPro" id="IPR001494">
    <property type="entry name" value="Importin-beta_N"/>
</dbReference>
<evidence type="ECO:0000256" key="7">
    <source>
        <dbReference type="ARBA" id="ARBA00023242"/>
    </source>
</evidence>
<dbReference type="AlphaFoldDB" id="A0A9Q0RB25"/>
<dbReference type="GO" id="GO:0006606">
    <property type="term" value="P:protein import into nucleus"/>
    <property type="evidence" value="ECO:0007669"/>
    <property type="project" value="TreeGrafter"/>
</dbReference>
<dbReference type="Pfam" id="PF08506">
    <property type="entry name" value="Cse1"/>
    <property type="match status" value="1"/>
</dbReference>
<dbReference type="OMA" id="IEGCHED"/>
<comment type="subcellular location">
    <subcellularLocation>
        <location evidence="2">Cytoplasm</location>
    </subcellularLocation>
    <subcellularLocation>
        <location evidence="1">Nucleus</location>
    </subcellularLocation>
</comment>
<dbReference type="Proteomes" id="UP001149090">
    <property type="component" value="Unassembled WGS sequence"/>
</dbReference>
<dbReference type="PANTHER" id="PTHR10997:SF8">
    <property type="entry name" value="EXPORTIN-2"/>
    <property type="match status" value="1"/>
</dbReference>
<evidence type="ECO:0000313" key="10">
    <source>
        <dbReference type="Proteomes" id="UP001149090"/>
    </source>
</evidence>